<dbReference type="Gene3D" id="4.10.1240.50">
    <property type="match status" value="1"/>
</dbReference>
<dbReference type="PANTHER" id="PTHR10865">
    <property type="entry name" value="METASTASIS-ASSOCIATED PROTEIN AND MESODERM INDUCTION EARLY RESPONSE PROTEIN"/>
    <property type="match status" value="1"/>
</dbReference>
<dbReference type="CDD" id="cd11661">
    <property type="entry name" value="SANT_MTA3_like"/>
    <property type="match status" value="1"/>
</dbReference>
<comment type="subcellular location">
    <subcellularLocation>
        <location evidence="1">Nucleus</location>
    </subcellularLocation>
</comment>
<dbReference type="Pfam" id="PF01448">
    <property type="entry name" value="ELM2"/>
    <property type="match status" value="1"/>
</dbReference>
<evidence type="ECO:0000313" key="14">
    <source>
        <dbReference type="Proteomes" id="UP000318571"/>
    </source>
</evidence>
<dbReference type="GO" id="GO:0003713">
    <property type="term" value="F:transcription coactivator activity"/>
    <property type="evidence" value="ECO:0007669"/>
    <property type="project" value="TreeGrafter"/>
</dbReference>
<dbReference type="PROSITE" id="PS51038">
    <property type="entry name" value="BAH"/>
    <property type="match status" value="1"/>
</dbReference>
<dbReference type="GO" id="GO:0003714">
    <property type="term" value="F:transcription corepressor activity"/>
    <property type="evidence" value="ECO:0007669"/>
    <property type="project" value="TreeGrafter"/>
</dbReference>
<proteinExistence type="inferred from homology"/>
<dbReference type="InterPro" id="IPR035170">
    <property type="entry name" value="MTA1_R1"/>
</dbReference>
<name>A0A553PD14_TIGCA</name>
<dbReference type="SMART" id="SM01189">
    <property type="entry name" value="ELM2"/>
    <property type="match status" value="1"/>
</dbReference>
<dbReference type="Pfam" id="PF00249">
    <property type="entry name" value="Myb_DNA-binding"/>
    <property type="match status" value="1"/>
</dbReference>
<dbReference type="EMBL" id="VCGU01000005">
    <property type="protein sequence ID" value="TRY75554.1"/>
    <property type="molecule type" value="Genomic_DNA"/>
</dbReference>
<dbReference type="InterPro" id="IPR040138">
    <property type="entry name" value="MIER/MTA"/>
</dbReference>
<dbReference type="AlphaFoldDB" id="A0A553PD14"/>
<feature type="domain" description="BAH" evidence="10">
    <location>
        <begin position="55"/>
        <end position="212"/>
    </location>
</feature>
<evidence type="ECO:0000313" key="13">
    <source>
        <dbReference type="EMBL" id="TRY75554.1"/>
    </source>
</evidence>
<dbReference type="SMART" id="SM00439">
    <property type="entry name" value="BAH"/>
    <property type="match status" value="1"/>
</dbReference>
<feature type="region of interest" description="Disordered" evidence="9">
    <location>
        <begin position="116"/>
        <end position="146"/>
    </location>
</feature>
<organism evidence="13 14">
    <name type="scientific">Tigriopus californicus</name>
    <name type="common">Marine copepod</name>
    <dbReference type="NCBI Taxonomy" id="6832"/>
    <lineage>
        <taxon>Eukaryota</taxon>
        <taxon>Metazoa</taxon>
        <taxon>Ecdysozoa</taxon>
        <taxon>Arthropoda</taxon>
        <taxon>Crustacea</taxon>
        <taxon>Multicrustacea</taxon>
        <taxon>Hexanauplia</taxon>
        <taxon>Copepoda</taxon>
        <taxon>Harpacticoida</taxon>
        <taxon>Harpacticidae</taxon>
        <taxon>Tigriopus</taxon>
    </lineage>
</organism>
<keyword evidence="14" id="KW-1185">Reference proteome</keyword>
<comment type="similarity">
    <text evidence="8">Belongs to the metastasis-associated protein family.</text>
</comment>
<keyword evidence="2" id="KW-0597">Phosphoprotein</keyword>
<dbReference type="GO" id="GO:0008270">
    <property type="term" value="F:zinc ion binding"/>
    <property type="evidence" value="ECO:0007669"/>
    <property type="project" value="UniProtKB-KW"/>
</dbReference>
<dbReference type="OMA" id="QEPHGME"/>
<evidence type="ECO:0000256" key="1">
    <source>
        <dbReference type="ARBA" id="ARBA00004123"/>
    </source>
</evidence>
<evidence type="ECO:0000256" key="9">
    <source>
        <dbReference type="SAM" id="MobiDB-lite"/>
    </source>
</evidence>
<evidence type="ECO:0000256" key="4">
    <source>
        <dbReference type="ARBA" id="ARBA00022771"/>
    </source>
</evidence>
<protein>
    <recommendedName>
        <fullName evidence="15">Metastasis-associated protein MTA3</fullName>
    </recommendedName>
</protein>
<evidence type="ECO:0000256" key="6">
    <source>
        <dbReference type="ARBA" id="ARBA00023125"/>
    </source>
</evidence>
<evidence type="ECO:0000259" key="11">
    <source>
        <dbReference type="PROSITE" id="PS51156"/>
    </source>
</evidence>
<dbReference type="GO" id="GO:0042826">
    <property type="term" value="F:histone deacetylase binding"/>
    <property type="evidence" value="ECO:0007669"/>
    <property type="project" value="TreeGrafter"/>
</dbReference>
<dbReference type="GO" id="GO:0000122">
    <property type="term" value="P:negative regulation of transcription by RNA polymerase II"/>
    <property type="evidence" value="ECO:0007669"/>
    <property type="project" value="TreeGrafter"/>
</dbReference>
<comment type="caution">
    <text evidence="13">The sequence shown here is derived from an EMBL/GenBank/DDBJ whole genome shotgun (WGS) entry which is preliminary data.</text>
</comment>
<dbReference type="PROSITE" id="PS51156">
    <property type="entry name" value="ELM2"/>
    <property type="match status" value="1"/>
</dbReference>
<keyword evidence="5" id="KW-0862">Zinc</keyword>
<feature type="domain" description="ELM2" evidence="11">
    <location>
        <begin position="213"/>
        <end position="326"/>
    </location>
</feature>
<dbReference type="SUPFAM" id="SSF46689">
    <property type="entry name" value="Homeodomain-like"/>
    <property type="match status" value="1"/>
</dbReference>
<evidence type="ECO:0008006" key="15">
    <source>
        <dbReference type="Google" id="ProtNLM"/>
    </source>
</evidence>
<feature type="domain" description="SANT" evidence="12">
    <location>
        <begin position="333"/>
        <end position="385"/>
    </location>
</feature>
<evidence type="ECO:0000256" key="3">
    <source>
        <dbReference type="ARBA" id="ARBA00022723"/>
    </source>
</evidence>
<dbReference type="STRING" id="6832.A0A553PD14"/>
<dbReference type="GO" id="GO:0003677">
    <property type="term" value="F:DNA binding"/>
    <property type="evidence" value="ECO:0007669"/>
    <property type="project" value="UniProtKB-KW"/>
</dbReference>
<dbReference type="FunFam" id="1.10.10.60:FF:000012">
    <property type="entry name" value="Metastasis-associated 1 family, member 3"/>
    <property type="match status" value="1"/>
</dbReference>
<dbReference type="Gene3D" id="1.10.10.60">
    <property type="entry name" value="Homeodomain-like"/>
    <property type="match status" value="1"/>
</dbReference>
<evidence type="ECO:0000256" key="5">
    <source>
        <dbReference type="ARBA" id="ARBA00022833"/>
    </source>
</evidence>
<accession>A0A553PD14</accession>
<dbReference type="SMART" id="SM00717">
    <property type="entry name" value="SANT"/>
    <property type="match status" value="1"/>
</dbReference>
<dbReference type="GO" id="GO:0016581">
    <property type="term" value="C:NuRD complex"/>
    <property type="evidence" value="ECO:0007669"/>
    <property type="project" value="TreeGrafter"/>
</dbReference>
<dbReference type="InterPro" id="IPR043151">
    <property type="entry name" value="BAH_sf"/>
</dbReference>
<dbReference type="CDD" id="cd04709">
    <property type="entry name" value="BAH_MTA"/>
    <property type="match status" value="1"/>
</dbReference>
<dbReference type="Gene3D" id="2.30.30.490">
    <property type="match status" value="1"/>
</dbReference>
<evidence type="ECO:0000256" key="2">
    <source>
        <dbReference type="ARBA" id="ARBA00022553"/>
    </source>
</evidence>
<keyword evidence="4" id="KW-0863">Zinc-finger</keyword>
<feature type="region of interest" description="Disordered" evidence="9">
    <location>
        <begin position="28"/>
        <end position="49"/>
    </location>
</feature>
<evidence type="ECO:0000259" key="10">
    <source>
        <dbReference type="PROSITE" id="PS51038"/>
    </source>
</evidence>
<dbReference type="GO" id="GO:0003682">
    <property type="term" value="F:chromatin binding"/>
    <property type="evidence" value="ECO:0007669"/>
    <property type="project" value="InterPro"/>
</dbReference>
<evidence type="ECO:0000259" key="12">
    <source>
        <dbReference type="PROSITE" id="PS51293"/>
    </source>
</evidence>
<gene>
    <name evidence="13" type="ORF">TCAL_05656</name>
</gene>
<dbReference type="InterPro" id="IPR009057">
    <property type="entry name" value="Homeodomain-like_sf"/>
</dbReference>
<dbReference type="FunFam" id="4.10.1240.50:FF:000001">
    <property type="entry name" value="Metastasis-associated 1 family, member 3"/>
    <property type="match status" value="1"/>
</dbReference>
<dbReference type="InterPro" id="IPR001025">
    <property type="entry name" value="BAH_dom"/>
</dbReference>
<dbReference type="InterPro" id="IPR001005">
    <property type="entry name" value="SANT/Myb"/>
</dbReference>
<reference evidence="13 14" key="1">
    <citation type="journal article" date="2018" name="Nat. Ecol. Evol.">
        <title>Genomic signatures of mitonuclear coevolution across populations of Tigriopus californicus.</title>
        <authorList>
            <person name="Barreto F.S."/>
            <person name="Watson E.T."/>
            <person name="Lima T.G."/>
            <person name="Willett C.S."/>
            <person name="Edmands S."/>
            <person name="Li W."/>
            <person name="Burton R.S."/>
        </authorList>
    </citation>
    <scope>NUCLEOTIDE SEQUENCE [LARGE SCALE GENOMIC DNA]</scope>
    <source>
        <strain evidence="13 14">San Diego</strain>
    </source>
</reference>
<keyword evidence="7" id="KW-0539">Nucleus</keyword>
<dbReference type="Pfam" id="PF17226">
    <property type="entry name" value="MTA_R1"/>
    <property type="match status" value="1"/>
</dbReference>
<dbReference type="Pfam" id="PF01426">
    <property type="entry name" value="BAH"/>
    <property type="match status" value="1"/>
</dbReference>
<keyword evidence="6" id="KW-0238">DNA-binding</keyword>
<sequence>MAAIASTAFLTGSGAVSVSTAGPILSATGSTGSSSSNGPNASASGSSSANNNAANMYRIGDYVYFENSSSSCYALRRIEELSKTSSGNVEARVMCFYRRAEIPVTLQAQADRHHWGDSAHVGSNDSNSTHSNEDDSEDEEEKERNAERAAFKLREVFLTRQVETLPATLIRGKCSVTLLSEVETVESYTKRDDAFFYALVYDPTQKTLVADRGEIRIGSAYQATVPALSKANPKKDGREMEDLEDMLWNPNESKLTTEDIDKFLIIARSVGTFARALDCSSSVKQPSLHMSAAAASRDITLFHAYDLLHKYNYKLDDAIKSLVPGSGPMLCRDEMEDWSASEANLFEEAIEKYGKDFNDIRKDFLPWKSMRNIIEYFFMWKTTDRYVQQKRVKAVESENKLKQVYVPTYTNKTTRLTGPSGEIIIRGKDCDAYPTLAKYSWLQYKKYGKFVPATLTDDSFILDKSSFTSTTPARLALLRPGLIIEPGSPAKASSGKTRAAFFLKTTPITRASRRICMHVARLKHAARKPGKPIDMKALKTETLAKVKTLDPDKIRKLNSFTVPRRINMNAVVRKLGLTNQDVQEWLVLTPKSQLPQPAKESFPRPSKRADGSYIYERIPSAADLTRTTQPHQMLYKKRAYDAVDGSSSGGHSHFAKIQRTAPPNQVPGKSRIATLTRVQGGQRQVISWMDAPDDVFYKATAY</sequence>
<dbReference type="PANTHER" id="PTHR10865:SF29">
    <property type="entry name" value="METASTASIS ASSOCIATED 1-LIKE, ISOFORM D"/>
    <property type="match status" value="1"/>
</dbReference>
<evidence type="ECO:0000256" key="8">
    <source>
        <dbReference type="ARBA" id="ARBA00093454"/>
    </source>
</evidence>
<dbReference type="Proteomes" id="UP000318571">
    <property type="component" value="Chromosome 2"/>
</dbReference>
<dbReference type="InterPro" id="IPR017884">
    <property type="entry name" value="SANT_dom"/>
</dbReference>
<evidence type="ECO:0000256" key="7">
    <source>
        <dbReference type="ARBA" id="ARBA00023242"/>
    </source>
</evidence>
<keyword evidence="3" id="KW-0479">Metal-binding</keyword>
<dbReference type="InterPro" id="IPR000949">
    <property type="entry name" value="ELM2_dom"/>
</dbReference>
<dbReference type="PROSITE" id="PS51293">
    <property type="entry name" value="SANT"/>
    <property type="match status" value="1"/>
</dbReference>